<reference evidence="1" key="1">
    <citation type="submission" date="2018-08" db="EMBL/GenBank/DDBJ databases">
        <title>Draft genome sequence of azole-resistant Aspergillus thermomutatus (Neosartorya pseudofischeri) strain HMR AF 39, isolated from a human nasal aspirate.</title>
        <authorList>
            <person name="Parent-Michaud M."/>
            <person name="Dufresne P.J."/>
            <person name="Fournier E."/>
            <person name="Martineau C."/>
            <person name="Moreira S."/>
            <person name="Perkins V."/>
            <person name="De Repentigny L."/>
            <person name="Dufresne S.F."/>
        </authorList>
    </citation>
    <scope>NUCLEOTIDE SEQUENCE [LARGE SCALE GENOMIC DNA]</scope>
    <source>
        <strain evidence="1">HMR AF 39</strain>
    </source>
</reference>
<dbReference type="Proteomes" id="UP000215305">
    <property type="component" value="Unassembled WGS sequence"/>
</dbReference>
<dbReference type="RefSeq" id="XP_026615583.1">
    <property type="nucleotide sequence ID" value="XM_026758314.1"/>
</dbReference>
<protein>
    <submittedName>
        <fullName evidence="1">Uncharacterized protein</fullName>
    </submittedName>
</protein>
<name>A0A397H774_ASPTH</name>
<evidence type="ECO:0000313" key="1">
    <source>
        <dbReference type="EMBL" id="RHZ58931.1"/>
    </source>
</evidence>
<dbReference type="OrthoDB" id="4501419at2759"/>
<dbReference type="STRING" id="41047.A0A397H774"/>
<keyword evidence="2" id="KW-1185">Reference proteome</keyword>
<comment type="caution">
    <text evidence="1">The sequence shown here is derived from an EMBL/GenBank/DDBJ whole genome shotgun (WGS) entry which is preliminary data.</text>
</comment>
<sequence length="219" mass="25182">MLVVKSASATQDPSSSAPCIIVQRVNWRVPQSKGYFTLDGPNVYYEGEDEENHDRNRTREKERLETYLQSFQSANEGDGEANLIVRPHGRDVLEHYFFGRCPYCGTLGWFCPGCQRVWPELFGGCAVDLSCPVCHGYDFARNDKTTLDYQDSLENRLGSRRQDPAFSKAEAGAKLREEMLSSVRERYESTNARRAEMGMKKEDVDELVRDYNSVYFKDW</sequence>
<evidence type="ECO:0000313" key="2">
    <source>
        <dbReference type="Proteomes" id="UP000215305"/>
    </source>
</evidence>
<accession>A0A397H774</accession>
<dbReference type="AlphaFoldDB" id="A0A397H774"/>
<dbReference type="VEuPathDB" id="FungiDB:CDV56_104695"/>
<dbReference type="EMBL" id="NKHU02000064">
    <property type="protein sequence ID" value="RHZ58931.1"/>
    <property type="molecule type" value="Genomic_DNA"/>
</dbReference>
<dbReference type="GeneID" id="38126669"/>
<organism evidence="1 2">
    <name type="scientific">Aspergillus thermomutatus</name>
    <name type="common">Neosartorya pseudofischeri</name>
    <dbReference type="NCBI Taxonomy" id="41047"/>
    <lineage>
        <taxon>Eukaryota</taxon>
        <taxon>Fungi</taxon>
        <taxon>Dikarya</taxon>
        <taxon>Ascomycota</taxon>
        <taxon>Pezizomycotina</taxon>
        <taxon>Eurotiomycetes</taxon>
        <taxon>Eurotiomycetidae</taxon>
        <taxon>Eurotiales</taxon>
        <taxon>Aspergillaceae</taxon>
        <taxon>Aspergillus</taxon>
        <taxon>Aspergillus subgen. Fumigati</taxon>
    </lineage>
</organism>
<gene>
    <name evidence="1" type="ORF">CDV56_104695</name>
</gene>
<proteinExistence type="predicted"/>